<sequence>MNKRFFYSIVVGLFFIGSLHASQCKGHFVNPITDICWDCLFPLTIGSSEVVKSQYPDTKNPGSPVCSCPNKLQLLGVTIGYWEPFALVDVTRKPYCMVNLGVQLHIKDQGLGGSQMPDTDGRGAFYYVHWYKYPLMYWLQVLTSIGCMETQDLM</sequence>
<organism evidence="2 3">
    <name type="scientific">Fluoribacter dumoffii</name>
    <dbReference type="NCBI Taxonomy" id="463"/>
    <lineage>
        <taxon>Bacteria</taxon>
        <taxon>Pseudomonadati</taxon>
        <taxon>Pseudomonadota</taxon>
        <taxon>Gammaproteobacteria</taxon>
        <taxon>Legionellales</taxon>
        <taxon>Legionellaceae</taxon>
        <taxon>Fluoribacter</taxon>
    </lineage>
</organism>
<dbReference type="AlphaFoldDB" id="A0A377ITP2"/>
<reference evidence="2 3" key="1">
    <citation type="submission" date="2018-06" db="EMBL/GenBank/DDBJ databases">
        <authorList>
            <consortium name="Pathogen Informatics"/>
            <person name="Doyle S."/>
        </authorList>
    </citation>
    <scope>NUCLEOTIDE SEQUENCE [LARGE SCALE GENOMIC DNA]</scope>
    <source>
        <strain evidence="2 3">NCTC11370</strain>
    </source>
</reference>
<name>A0A377ITP2_9GAMM</name>
<protein>
    <submittedName>
        <fullName evidence="2">Conjugal transfer pilus assembly protein TraU</fullName>
    </submittedName>
</protein>
<proteinExistence type="predicted"/>
<dbReference type="Proteomes" id="UP000254554">
    <property type="component" value="Unassembled WGS sequence"/>
</dbReference>
<evidence type="ECO:0000256" key="1">
    <source>
        <dbReference type="SAM" id="SignalP"/>
    </source>
</evidence>
<dbReference type="Pfam" id="PF06834">
    <property type="entry name" value="TraU"/>
    <property type="match status" value="1"/>
</dbReference>
<evidence type="ECO:0000313" key="3">
    <source>
        <dbReference type="Proteomes" id="UP000254554"/>
    </source>
</evidence>
<dbReference type="InterPro" id="IPR009649">
    <property type="entry name" value="TraU"/>
</dbReference>
<keyword evidence="3" id="KW-1185">Reference proteome</keyword>
<dbReference type="EMBL" id="UGGT01000002">
    <property type="protein sequence ID" value="STO91488.1"/>
    <property type="molecule type" value="Genomic_DNA"/>
</dbReference>
<evidence type="ECO:0000313" key="2">
    <source>
        <dbReference type="EMBL" id="STO91488.1"/>
    </source>
</evidence>
<accession>A0A377ITP2</accession>
<feature type="signal peptide" evidence="1">
    <location>
        <begin position="1"/>
        <end position="21"/>
    </location>
</feature>
<gene>
    <name evidence="2" type="ORF">NCTC11370_03466</name>
</gene>
<keyword evidence="1" id="KW-0732">Signal</keyword>
<feature type="chain" id="PRO_5016746365" evidence="1">
    <location>
        <begin position="22"/>
        <end position="154"/>
    </location>
</feature>